<dbReference type="Pfam" id="PF14326">
    <property type="entry name" value="DUF4384"/>
    <property type="match status" value="1"/>
</dbReference>
<evidence type="ECO:0000313" key="3">
    <source>
        <dbReference type="EMBL" id="CCK80686.1"/>
    </source>
</evidence>
<proteinExistence type="predicted"/>
<evidence type="ECO:0000313" key="4">
    <source>
        <dbReference type="Proteomes" id="UP000007347"/>
    </source>
</evidence>
<dbReference type="OrthoDB" id="9255803at2"/>
<sequence length="170" mass="18411">MKTKCLFLLSVLAVLIAFSGCKEYVHVGRNWDALHKIKAPEDSFQVKVTGTEKAGLGDSLNFNITSAQSGRLWVVQVDPADTLNVLFPNDAQKENAITADTPLTIPPKGADWEIAAGEPVGESLVAFIVTTGDTDLSDVLNRDKSMSKAIRIVAASPSWGMTRRIIDIQK</sequence>
<protein>
    <recommendedName>
        <fullName evidence="2">DUF4384 domain-containing protein</fullName>
    </recommendedName>
</protein>
<reference evidence="3 4" key="1">
    <citation type="journal article" date="2013" name="Environ. Microbiol.">
        <title>Complete genome, catabolic sub-proteomes and key-metabolites of Desulfobacula toluolica Tol2, a marine, aromatic compound-degrading, sulfate-reducing bacterium.</title>
        <authorList>
            <person name="Wohlbrand L."/>
            <person name="Jacob J.H."/>
            <person name="Kube M."/>
            <person name="Mussmann M."/>
            <person name="Jarling R."/>
            <person name="Beck A."/>
            <person name="Amann R."/>
            <person name="Wilkes H."/>
            <person name="Reinhardt R."/>
            <person name="Rabus R."/>
        </authorList>
    </citation>
    <scope>NUCLEOTIDE SEQUENCE [LARGE SCALE GENOMIC DNA]</scope>
    <source>
        <strain evidence="4">DSM 7467 / Tol2</strain>
    </source>
</reference>
<feature type="domain" description="DUF4384" evidence="2">
    <location>
        <begin position="56"/>
        <end position="131"/>
    </location>
</feature>
<evidence type="ECO:0000259" key="2">
    <source>
        <dbReference type="Pfam" id="PF14326"/>
    </source>
</evidence>
<dbReference type="EMBL" id="FO203503">
    <property type="protein sequence ID" value="CCK80686.1"/>
    <property type="molecule type" value="Genomic_DNA"/>
</dbReference>
<keyword evidence="1" id="KW-0732">Signal</keyword>
<keyword evidence="4" id="KW-1185">Reference proteome</keyword>
<feature type="signal peptide" evidence="1">
    <location>
        <begin position="1"/>
        <end position="19"/>
    </location>
</feature>
<organism evidence="3 4">
    <name type="scientific">Desulfobacula toluolica (strain DSM 7467 / Tol2)</name>
    <dbReference type="NCBI Taxonomy" id="651182"/>
    <lineage>
        <taxon>Bacteria</taxon>
        <taxon>Pseudomonadati</taxon>
        <taxon>Thermodesulfobacteriota</taxon>
        <taxon>Desulfobacteria</taxon>
        <taxon>Desulfobacterales</taxon>
        <taxon>Desulfobacteraceae</taxon>
        <taxon>Desulfobacula</taxon>
    </lineage>
</organism>
<dbReference type="AlphaFoldDB" id="K0NHD3"/>
<gene>
    <name evidence="3" type="ordered locus">TOL2_C25270</name>
</gene>
<name>K0NHD3_DESTT</name>
<dbReference type="Proteomes" id="UP000007347">
    <property type="component" value="Chromosome"/>
</dbReference>
<dbReference type="PROSITE" id="PS51257">
    <property type="entry name" value="PROKAR_LIPOPROTEIN"/>
    <property type="match status" value="1"/>
</dbReference>
<accession>K0NHD3</accession>
<dbReference type="STRING" id="651182.TOL2_C25270"/>
<dbReference type="RefSeq" id="WP_014957992.1">
    <property type="nucleotide sequence ID" value="NC_018645.1"/>
</dbReference>
<evidence type="ECO:0000256" key="1">
    <source>
        <dbReference type="SAM" id="SignalP"/>
    </source>
</evidence>
<dbReference type="InterPro" id="IPR025493">
    <property type="entry name" value="DUF4384"/>
</dbReference>
<dbReference type="KEGG" id="dto:TOL2_C25270"/>
<dbReference type="HOGENOM" id="CLU_1568232_0_0_7"/>
<feature type="chain" id="PRO_5003835148" description="DUF4384 domain-containing protein" evidence="1">
    <location>
        <begin position="20"/>
        <end position="170"/>
    </location>
</feature>